<keyword evidence="1" id="KW-0732">Signal</keyword>
<evidence type="ECO:0000313" key="2">
    <source>
        <dbReference type="EMBL" id="WNC16394.1"/>
    </source>
</evidence>
<keyword evidence="3" id="KW-1185">Reference proteome</keyword>
<gene>
    <name evidence="2" type="ORF">RGB73_08780</name>
</gene>
<protein>
    <submittedName>
        <fullName evidence="2">Uncharacterized protein</fullName>
    </submittedName>
</protein>
<sequence>MNRKRIWIGVLAGSLCFSAVFATAPVPTVAEAAASYRITYKLPPNPEKYLFLNVQMVSISNPQVPVMKTTYTKDTYFADVDSGGSYWRFPFENNRKFVSSKKGFLWNLYHLIGILPPSIPANVNLDDLDRQIAGTEEYSEEGRKLRETRAQLQMNARLQPLIDAGYVKPEEIDDGVATRQFVATVLYRMFGEVRPYHGGIDLKDSDDVAVRWAVEVGLPGFAVDKEGYIYPQTALSMDPGPVEYPEEYAYDRLSHFVTLVLPGKKTASGWEYFQVKLLPGMVPLQTRELIYVNGKAYGDLYDPVYSAGARTNEYQNASRKIAQYAIPRFAQMLSQARADARKPRVWDWSRDLIHHPRFAKEIAAYRKNKSSKNLNAVYQAVRGYYNLNVGQDSAANIKSVLDHVK</sequence>
<organism evidence="2 3">
    <name type="scientific">Brevibacillus brevis</name>
    <name type="common">Bacillus brevis</name>
    <dbReference type="NCBI Taxonomy" id="1393"/>
    <lineage>
        <taxon>Bacteria</taxon>
        <taxon>Bacillati</taxon>
        <taxon>Bacillota</taxon>
        <taxon>Bacilli</taxon>
        <taxon>Bacillales</taxon>
        <taxon>Paenibacillaceae</taxon>
        <taxon>Brevibacillus</taxon>
    </lineage>
</organism>
<reference evidence="2 3" key="1">
    <citation type="submission" date="2023-09" db="EMBL/GenBank/DDBJ databases">
        <title>Complete Genome and Methylome dissection of Bacillus brevis NEB573 original source of BbsI restriction endonuclease.</title>
        <authorList>
            <person name="Fomenkov A."/>
            <person name="Roberts R.D."/>
        </authorList>
    </citation>
    <scope>NUCLEOTIDE SEQUENCE [LARGE SCALE GENOMIC DNA]</scope>
    <source>
        <strain evidence="2 3">NEB573</strain>
    </source>
</reference>
<accession>A0ABY9TAB6</accession>
<proteinExistence type="predicted"/>
<feature type="chain" id="PRO_5045898499" evidence="1">
    <location>
        <begin position="23"/>
        <end position="405"/>
    </location>
</feature>
<dbReference type="RefSeq" id="WP_310771018.1">
    <property type="nucleotide sequence ID" value="NZ_CP134050.1"/>
</dbReference>
<evidence type="ECO:0000256" key="1">
    <source>
        <dbReference type="SAM" id="SignalP"/>
    </source>
</evidence>
<evidence type="ECO:0000313" key="3">
    <source>
        <dbReference type="Proteomes" id="UP001256827"/>
    </source>
</evidence>
<name>A0ABY9TAB6_BREBE</name>
<feature type="signal peptide" evidence="1">
    <location>
        <begin position="1"/>
        <end position="22"/>
    </location>
</feature>
<dbReference type="EMBL" id="CP134050">
    <property type="protein sequence ID" value="WNC16394.1"/>
    <property type="molecule type" value="Genomic_DNA"/>
</dbReference>
<dbReference type="Proteomes" id="UP001256827">
    <property type="component" value="Chromosome"/>
</dbReference>